<feature type="region of interest" description="Disordered" evidence="1">
    <location>
        <begin position="85"/>
        <end position="329"/>
    </location>
</feature>
<feature type="compositionally biased region" description="Basic residues" evidence="1">
    <location>
        <begin position="260"/>
        <end position="273"/>
    </location>
</feature>
<feature type="compositionally biased region" description="Polar residues" evidence="1">
    <location>
        <begin position="8"/>
        <end position="26"/>
    </location>
</feature>
<gene>
    <name evidence="2" type="ORF">TDUB1175_LOCUS20286</name>
</gene>
<dbReference type="AlphaFoldDB" id="A0A7R9ZF00"/>
<feature type="compositionally biased region" description="Basic and acidic residues" evidence="1">
    <location>
        <begin position="301"/>
        <end position="329"/>
    </location>
</feature>
<protein>
    <submittedName>
        <fullName evidence="2">Uncharacterized protein</fullName>
    </submittedName>
</protein>
<feature type="region of interest" description="Disordered" evidence="1">
    <location>
        <begin position="1"/>
        <end position="28"/>
    </location>
</feature>
<evidence type="ECO:0000256" key="1">
    <source>
        <dbReference type="SAM" id="MobiDB-lite"/>
    </source>
</evidence>
<sequence length="329" mass="34910">MSKAATAANASRQRPQLRNTPRTPRPTSAIIATTGLLLIRLAAPIGRRAAFLAPARGELPPLSQALALPSSSSALPAVPSAFVHSGTSPGGVLRETGRSSFFGRENRRPSVLSPTSSTTGRKTCLTFRPGIMPSTRRKATASSASSASAKDEEEESAMNEEVLASSSRKKTRRTTAGTRKKAVGPKKKKEQTTEMSDSDDASVSDSEEGTGTAPETKKGATGKKRSTKRGNKGDSDVDENDGENPDSPRSVAGEKEPSKKKAAKTAKKKRSAKKGTEEGEDGGEEGTEQATAKPKKKAKKADHQRQTERDELPKLWDAKDALEKHGSYS</sequence>
<organism evidence="2">
    <name type="scientific">Pseudictyota dubia</name>
    <dbReference type="NCBI Taxonomy" id="2749911"/>
    <lineage>
        <taxon>Eukaryota</taxon>
        <taxon>Sar</taxon>
        <taxon>Stramenopiles</taxon>
        <taxon>Ochrophyta</taxon>
        <taxon>Bacillariophyta</taxon>
        <taxon>Mediophyceae</taxon>
        <taxon>Biddulphiophycidae</taxon>
        <taxon>Eupodiscales</taxon>
        <taxon>Odontellaceae</taxon>
        <taxon>Pseudictyota</taxon>
    </lineage>
</organism>
<reference evidence="2" key="1">
    <citation type="submission" date="2021-01" db="EMBL/GenBank/DDBJ databases">
        <authorList>
            <person name="Corre E."/>
            <person name="Pelletier E."/>
            <person name="Niang G."/>
            <person name="Scheremetjew M."/>
            <person name="Finn R."/>
            <person name="Kale V."/>
            <person name="Holt S."/>
            <person name="Cochrane G."/>
            <person name="Meng A."/>
            <person name="Brown T."/>
            <person name="Cohen L."/>
        </authorList>
    </citation>
    <scope>NUCLEOTIDE SEQUENCE</scope>
    <source>
        <strain evidence="2">CCMP147</strain>
    </source>
</reference>
<feature type="compositionally biased region" description="Polar residues" evidence="1">
    <location>
        <begin position="112"/>
        <end position="121"/>
    </location>
</feature>
<feature type="compositionally biased region" description="Acidic residues" evidence="1">
    <location>
        <begin position="196"/>
        <end position="208"/>
    </location>
</feature>
<accession>A0A7R9ZF00</accession>
<proteinExistence type="predicted"/>
<dbReference type="EMBL" id="HBED01040303">
    <property type="protein sequence ID" value="CAD8321870.1"/>
    <property type="molecule type" value="Transcribed_RNA"/>
</dbReference>
<name>A0A7R9ZF00_9STRA</name>
<evidence type="ECO:0000313" key="2">
    <source>
        <dbReference type="EMBL" id="CAD8321870.1"/>
    </source>
</evidence>
<feature type="compositionally biased region" description="Basic residues" evidence="1">
    <location>
        <begin position="167"/>
        <end position="189"/>
    </location>
</feature>
<feature type="compositionally biased region" description="Basic residues" evidence="1">
    <location>
        <begin position="220"/>
        <end position="230"/>
    </location>
</feature>
<feature type="compositionally biased region" description="Acidic residues" evidence="1">
    <location>
        <begin position="278"/>
        <end position="287"/>
    </location>
</feature>